<dbReference type="Proteomes" id="UP000028990">
    <property type="component" value="Unassembled WGS sequence"/>
</dbReference>
<gene>
    <name evidence="2" type="ORF">H920_03661</name>
</gene>
<dbReference type="AlphaFoldDB" id="A0A091DS29"/>
<dbReference type="EMBL" id="KN121896">
    <property type="protein sequence ID" value="KFO34959.1"/>
    <property type="molecule type" value="Genomic_DNA"/>
</dbReference>
<organism evidence="2 3">
    <name type="scientific">Fukomys damarensis</name>
    <name type="common">Damaraland mole rat</name>
    <name type="synonym">Cryptomys damarensis</name>
    <dbReference type="NCBI Taxonomy" id="885580"/>
    <lineage>
        <taxon>Eukaryota</taxon>
        <taxon>Metazoa</taxon>
        <taxon>Chordata</taxon>
        <taxon>Craniata</taxon>
        <taxon>Vertebrata</taxon>
        <taxon>Euteleostomi</taxon>
        <taxon>Mammalia</taxon>
        <taxon>Eutheria</taxon>
        <taxon>Euarchontoglires</taxon>
        <taxon>Glires</taxon>
        <taxon>Rodentia</taxon>
        <taxon>Hystricomorpha</taxon>
        <taxon>Bathyergidae</taxon>
        <taxon>Fukomys</taxon>
    </lineage>
</organism>
<sequence length="144" mass="15141">MSDVRVPGLGLIVLLGLLSGLLWTSAREVRLVVPSGPYLEEQASPCKFRPTPPGGVAVSIIQSMEAIVPSITWLPKLRLSRLGAVTSASSSADFAQVCSVSVVLKPALFLPPTEPPPPYSLNPEDHAGTQRAIDNPASGLPPPR</sequence>
<evidence type="ECO:0000256" key="1">
    <source>
        <dbReference type="SAM" id="MobiDB-lite"/>
    </source>
</evidence>
<evidence type="ECO:0000313" key="3">
    <source>
        <dbReference type="Proteomes" id="UP000028990"/>
    </source>
</evidence>
<keyword evidence="3" id="KW-1185">Reference proteome</keyword>
<proteinExistence type="predicted"/>
<accession>A0A091DS29</accession>
<evidence type="ECO:0000313" key="2">
    <source>
        <dbReference type="EMBL" id="KFO34959.1"/>
    </source>
</evidence>
<protein>
    <submittedName>
        <fullName evidence="2">Uncharacterized protein</fullName>
    </submittedName>
</protein>
<name>A0A091DS29_FUKDA</name>
<feature type="region of interest" description="Disordered" evidence="1">
    <location>
        <begin position="114"/>
        <end position="144"/>
    </location>
</feature>
<reference evidence="2 3" key="1">
    <citation type="submission" date="2013-11" db="EMBL/GenBank/DDBJ databases">
        <title>The Damaraland mole rat (Fukomys damarensis) genome and evolution of African mole rats.</title>
        <authorList>
            <person name="Gladyshev V.N."/>
            <person name="Fang X."/>
        </authorList>
    </citation>
    <scope>NUCLEOTIDE SEQUENCE [LARGE SCALE GENOMIC DNA]</scope>
    <source>
        <tissue evidence="2">Liver</tissue>
    </source>
</reference>